<comment type="caution">
    <text evidence="1">The sequence shown here is derived from an EMBL/GenBank/DDBJ whole genome shotgun (WGS) entry which is preliminary data.</text>
</comment>
<dbReference type="AlphaFoldDB" id="A0A1G1Z488"/>
<proteinExistence type="predicted"/>
<protein>
    <recommendedName>
        <fullName evidence="3">NlpC/P60 domain-containing protein</fullName>
    </recommendedName>
</protein>
<reference evidence="1 2" key="1">
    <citation type="journal article" date="2016" name="Nat. Commun.">
        <title>Thousands of microbial genomes shed light on interconnected biogeochemical processes in an aquifer system.</title>
        <authorList>
            <person name="Anantharaman K."/>
            <person name="Brown C.T."/>
            <person name="Hug L.A."/>
            <person name="Sharon I."/>
            <person name="Castelle C.J."/>
            <person name="Probst A.J."/>
            <person name="Thomas B.C."/>
            <person name="Singh A."/>
            <person name="Wilkins M.J."/>
            <person name="Karaoz U."/>
            <person name="Brodie E.L."/>
            <person name="Williams K.H."/>
            <person name="Hubbard S.S."/>
            <person name="Banfield J.F."/>
        </authorList>
    </citation>
    <scope>NUCLEOTIDE SEQUENCE [LARGE SCALE GENOMIC DNA]</scope>
</reference>
<dbReference type="EMBL" id="MHIW01000019">
    <property type="protein sequence ID" value="OGY58710.1"/>
    <property type="molecule type" value="Genomic_DNA"/>
</dbReference>
<sequence length="155" mass="17411">MKKVSVHPMLLDTYLSVLRGSINSKAFKHLYAEVSGKRVDILEDGKLSCAFFASSILSSFGLIKSIHATVNGTEKDLYASGWKKIKHPKAGSVLVWEVKSKKEPHRHVGFYVGDKKAVSNGSDVRVPVIHDWTYGRNKNKPRRKVEAILWHKKLG</sequence>
<accession>A0A1G1Z488</accession>
<gene>
    <name evidence="1" type="ORF">A3E61_01895</name>
</gene>
<name>A0A1G1Z488_9BACT</name>
<evidence type="ECO:0000313" key="1">
    <source>
        <dbReference type="EMBL" id="OGY58710.1"/>
    </source>
</evidence>
<dbReference type="Proteomes" id="UP000178259">
    <property type="component" value="Unassembled WGS sequence"/>
</dbReference>
<organism evidence="1 2">
    <name type="scientific">Candidatus Colwellbacteria bacterium RIFCSPHIGHO2_12_FULL_43_12</name>
    <dbReference type="NCBI Taxonomy" id="1797688"/>
    <lineage>
        <taxon>Bacteria</taxon>
        <taxon>Candidatus Colwelliibacteriota</taxon>
    </lineage>
</organism>
<evidence type="ECO:0000313" key="2">
    <source>
        <dbReference type="Proteomes" id="UP000178259"/>
    </source>
</evidence>
<evidence type="ECO:0008006" key="3">
    <source>
        <dbReference type="Google" id="ProtNLM"/>
    </source>
</evidence>